<feature type="transmembrane region" description="Helical" evidence="16">
    <location>
        <begin position="338"/>
        <end position="359"/>
    </location>
</feature>
<accession>H9M5V2</accession>
<evidence type="ECO:0000256" key="7">
    <source>
        <dbReference type="ARBA" id="ARBA00022792"/>
    </source>
</evidence>
<evidence type="ECO:0000256" key="16">
    <source>
        <dbReference type="RuleBase" id="RU003404"/>
    </source>
</evidence>
<comment type="similarity">
    <text evidence="16">Belongs to the complex I subunit 5 family.</text>
</comment>
<feature type="transmembrane region" description="Helical" evidence="16">
    <location>
        <begin position="270"/>
        <end position="289"/>
    </location>
</feature>
<feature type="domain" description="NADH dehydrogenase subunit 5 C-terminal" evidence="19">
    <location>
        <begin position="391"/>
        <end position="540"/>
    </location>
</feature>
<dbReference type="Pfam" id="PF00662">
    <property type="entry name" value="Proton_antipo_N"/>
    <property type="match status" value="1"/>
</dbReference>
<dbReference type="InterPro" id="IPR003945">
    <property type="entry name" value="NU5C-like"/>
</dbReference>
<dbReference type="Pfam" id="PF06455">
    <property type="entry name" value="NADH5_C"/>
    <property type="match status" value="1"/>
</dbReference>
<keyword evidence="6 16" id="KW-0812">Transmembrane</keyword>
<comment type="catalytic activity">
    <reaction evidence="15 16">
        <text>a ubiquinone + NADH + 5 H(+)(in) = a ubiquinol + NAD(+) + 4 H(+)(out)</text>
        <dbReference type="Rhea" id="RHEA:29091"/>
        <dbReference type="Rhea" id="RHEA-COMP:9565"/>
        <dbReference type="Rhea" id="RHEA-COMP:9566"/>
        <dbReference type="ChEBI" id="CHEBI:15378"/>
        <dbReference type="ChEBI" id="CHEBI:16389"/>
        <dbReference type="ChEBI" id="CHEBI:17976"/>
        <dbReference type="ChEBI" id="CHEBI:57540"/>
        <dbReference type="ChEBI" id="CHEBI:57945"/>
        <dbReference type="EC" id="7.1.1.2"/>
    </reaction>
</comment>
<feature type="transmembrane region" description="Helical" evidence="16">
    <location>
        <begin position="154"/>
        <end position="171"/>
    </location>
</feature>
<evidence type="ECO:0000259" key="17">
    <source>
        <dbReference type="Pfam" id="PF00361"/>
    </source>
</evidence>
<evidence type="ECO:0000256" key="13">
    <source>
        <dbReference type="ARBA" id="ARBA00023128"/>
    </source>
</evidence>
<reference evidence="20" key="1">
    <citation type="journal article" date="2012" name="Mitochondrial DNA">
        <title>The complete mitochondrial genome of Solen strictus (Bivalvia: Solenidae).</title>
        <authorList>
            <person name="Yuan Y."/>
            <person name="Li Q."/>
            <person name="Kong L."/>
            <person name="Yu H."/>
        </authorList>
    </citation>
    <scope>NUCLEOTIDE SEQUENCE</scope>
</reference>
<keyword evidence="7" id="KW-0999">Mitochondrion inner membrane</keyword>
<dbReference type="PRINTS" id="PR01434">
    <property type="entry name" value="NADHDHGNASE5"/>
</dbReference>
<feature type="transmembrane region" description="Helical" evidence="16">
    <location>
        <begin position="59"/>
        <end position="80"/>
    </location>
</feature>
<feature type="transmembrane region" description="Helical" evidence="16">
    <location>
        <begin position="214"/>
        <end position="232"/>
    </location>
</feature>
<comment type="function">
    <text evidence="16">Core subunit of the mitochondrial membrane respiratory chain NADH dehydrogenase (Complex I) which catalyzes electron transfer from NADH through the respiratory chain, using ubiquinone as an electron acceptor. Essential for the catalytic activity and assembly of complex I.</text>
</comment>
<evidence type="ECO:0000313" key="20">
    <source>
        <dbReference type="EMBL" id="AER38719.1"/>
    </source>
</evidence>
<dbReference type="InterPro" id="IPR001750">
    <property type="entry name" value="ND/Mrp_TM"/>
</dbReference>
<keyword evidence="12 16" id="KW-0830">Ubiquinone</keyword>
<organism evidence="20">
    <name type="scientific">Solen strictus</name>
    <name type="common">Gould's razor shell</name>
    <dbReference type="NCBI Taxonomy" id="194331"/>
    <lineage>
        <taxon>Eukaryota</taxon>
        <taxon>Metazoa</taxon>
        <taxon>Spiralia</taxon>
        <taxon>Lophotrochozoa</taxon>
        <taxon>Mollusca</taxon>
        <taxon>Bivalvia</taxon>
        <taxon>Autobranchia</taxon>
        <taxon>Heteroconchia</taxon>
        <taxon>Euheterodonta</taxon>
        <taxon>Imparidentia</taxon>
        <taxon>Adapedonta</taxon>
        <taxon>Solenoidea</taxon>
        <taxon>Solenidae</taxon>
        <taxon>Solen</taxon>
    </lineage>
</organism>
<dbReference type="Pfam" id="PF00361">
    <property type="entry name" value="Proton_antipo_M"/>
    <property type="match status" value="1"/>
</dbReference>
<keyword evidence="8" id="KW-1278">Translocase</keyword>
<feature type="domain" description="NADH:quinone oxidoreductase/Mrp antiporter transmembrane" evidence="17">
    <location>
        <begin position="111"/>
        <end position="388"/>
    </location>
</feature>
<evidence type="ECO:0000256" key="9">
    <source>
        <dbReference type="ARBA" id="ARBA00022982"/>
    </source>
</evidence>
<dbReference type="PANTHER" id="PTHR42829">
    <property type="entry name" value="NADH-UBIQUINONE OXIDOREDUCTASE CHAIN 5"/>
    <property type="match status" value="1"/>
</dbReference>
<evidence type="ECO:0000256" key="11">
    <source>
        <dbReference type="ARBA" id="ARBA00023027"/>
    </source>
</evidence>
<evidence type="ECO:0000256" key="15">
    <source>
        <dbReference type="ARBA" id="ARBA00049551"/>
    </source>
</evidence>
<evidence type="ECO:0000256" key="2">
    <source>
        <dbReference type="ARBA" id="ARBA00012944"/>
    </source>
</evidence>
<feature type="transmembrane region" description="Helical" evidence="16">
    <location>
        <begin position="244"/>
        <end position="263"/>
    </location>
</feature>
<evidence type="ECO:0000256" key="8">
    <source>
        <dbReference type="ARBA" id="ARBA00022967"/>
    </source>
</evidence>
<keyword evidence="4 16" id="KW-0813">Transport</keyword>
<keyword evidence="10 16" id="KW-1133">Transmembrane helix</keyword>
<name>H9M5V2_9BIVA</name>
<evidence type="ECO:0000256" key="3">
    <source>
        <dbReference type="ARBA" id="ARBA00021096"/>
    </source>
</evidence>
<dbReference type="GO" id="GO:0042773">
    <property type="term" value="P:ATP synthesis coupled electron transport"/>
    <property type="evidence" value="ECO:0007669"/>
    <property type="project" value="InterPro"/>
</dbReference>
<geneLocation type="mitochondrion" evidence="20"/>
<dbReference type="EMBL" id="JN786377">
    <property type="protein sequence ID" value="AER38719.1"/>
    <property type="molecule type" value="Genomic_DNA"/>
</dbReference>
<dbReference type="InterPro" id="IPR001516">
    <property type="entry name" value="Proton_antipo_N"/>
</dbReference>
<feature type="transmembrane region" description="Helical" evidence="16">
    <location>
        <begin position="371"/>
        <end position="392"/>
    </location>
</feature>
<keyword evidence="14 16" id="KW-0472">Membrane</keyword>
<sequence length="601" mass="64963">MVKGCSCLKASFFLFIINVCIGVVGWKLVKDCGCLVLEYEFGLGGLGGGVLSFPFMLDWVSISVCCAVLLVSCCVMMFSSFYMSHEENISRFIWLVMLFVFSMVLLIFVPSLLGMMIGWDGLGIVSFVLVMYYKDKVSLGSAMITFLSNRVGDGLLIVGIGLFSFVGSWHFSDLGLFVVSSLFVGLVVFGSMTKSAQLPFSAWLPAAMTAPTPVSALVHSSTLVTAGVYVVFRFSSSMSVEWCFFLLFVSSLTMMMAGLSACLEYDLKKVIAFSTLSQLGVMMFSLAIGSPFIGIMHLVIHALFKSMMFLCGGYFIFVSGGVQDSRFVGGVWSKYPMVSFWLVCSCLCLMGLPFLSGFYSKDFIIELFMFSNYGVFVMMVLGFSTFLTSYYGTRLIMNVFFKPSDCVGYFFPGESRLVMAMSVSILGVCSIVGGSFIQNLCSLYCDFVSVGLVYKAAVLSWLIIGVCLGGVSHAYGESVSGFSLELISKEASKVFLMLNDMMSSLWYLMLVSGRPISSGCMGGGILIDESVESGWSNLFVVGSGGVSSLSNVKAWSGGGLGVSDSLGGGFSNAGFFSFNLLGAFLSVLVFFLGVLAMVFFV</sequence>
<evidence type="ECO:0000256" key="6">
    <source>
        <dbReference type="ARBA" id="ARBA00022692"/>
    </source>
</evidence>
<keyword evidence="13 16" id="KW-0496">Mitochondrion</keyword>
<feature type="transmembrane region" description="Helical" evidence="16">
    <location>
        <begin position="417"/>
        <end position="438"/>
    </location>
</feature>
<evidence type="ECO:0000259" key="19">
    <source>
        <dbReference type="Pfam" id="PF06455"/>
    </source>
</evidence>
<proteinExistence type="inferred from homology"/>
<dbReference type="GO" id="GO:0008137">
    <property type="term" value="F:NADH dehydrogenase (ubiquinone) activity"/>
    <property type="evidence" value="ECO:0007669"/>
    <property type="project" value="UniProtKB-EC"/>
</dbReference>
<evidence type="ECO:0000256" key="14">
    <source>
        <dbReference type="ARBA" id="ARBA00023136"/>
    </source>
</evidence>
<feature type="transmembrane region" description="Helical" evidence="16">
    <location>
        <begin position="295"/>
        <end position="317"/>
    </location>
</feature>
<comment type="subcellular location">
    <subcellularLocation>
        <location evidence="1">Mitochondrion inner membrane</location>
        <topology evidence="1">Multi-pass membrane protein</topology>
    </subcellularLocation>
</comment>
<keyword evidence="9" id="KW-0249">Electron transport</keyword>
<feature type="transmembrane region" description="Helical" evidence="16">
    <location>
        <begin position="92"/>
        <end position="110"/>
    </location>
</feature>
<evidence type="ECO:0000256" key="10">
    <source>
        <dbReference type="ARBA" id="ARBA00022989"/>
    </source>
</evidence>
<dbReference type="GO" id="GO:0015990">
    <property type="term" value="P:electron transport coupled proton transport"/>
    <property type="evidence" value="ECO:0007669"/>
    <property type="project" value="TreeGrafter"/>
</dbReference>
<dbReference type="GO" id="GO:0003954">
    <property type="term" value="F:NADH dehydrogenase activity"/>
    <property type="evidence" value="ECO:0007669"/>
    <property type="project" value="TreeGrafter"/>
</dbReference>
<evidence type="ECO:0000256" key="4">
    <source>
        <dbReference type="ARBA" id="ARBA00022448"/>
    </source>
</evidence>
<dbReference type="PANTHER" id="PTHR42829:SF2">
    <property type="entry name" value="NADH-UBIQUINONE OXIDOREDUCTASE CHAIN 5"/>
    <property type="match status" value="1"/>
</dbReference>
<feature type="transmembrane region" description="Helical" evidence="16">
    <location>
        <begin position="458"/>
        <end position="484"/>
    </location>
</feature>
<evidence type="ECO:0000256" key="12">
    <source>
        <dbReference type="ARBA" id="ARBA00023075"/>
    </source>
</evidence>
<dbReference type="InterPro" id="IPR010934">
    <property type="entry name" value="NADH_DH_su5_C"/>
</dbReference>
<feature type="transmembrane region" description="Helical" evidence="16">
    <location>
        <begin position="177"/>
        <end position="193"/>
    </location>
</feature>
<gene>
    <name evidence="20" type="primary">nad5</name>
</gene>
<evidence type="ECO:0000256" key="1">
    <source>
        <dbReference type="ARBA" id="ARBA00004448"/>
    </source>
</evidence>
<protein>
    <recommendedName>
        <fullName evidence="3 16">NADH-ubiquinone oxidoreductase chain 5</fullName>
        <ecNumber evidence="2 16">7.1.1.2</ecNumber>
    </recommendedName>
</protein>
<feature type="domain" description="NADH-Ubiquinone oxidoreductase (complex I) chain 5 N-terminal" evidence="18">
    <location>
        <begin position="51"/>
        <end position="92"/>
    </location>
</feature>
<dbReference type="EC" id="7.1.1.2" evidence="2 16"/>
<keyword evidence="11 16" id="KW-0520">NAD</keyword>
<dbReference type="AlphaFoldDB" id="H9M5V2"/>
<feature type="transmembrane region" description="Helical" evidence="16">
    <location>
        <begin position="12"/>
        <end position="29"/>
    </location>
</feature>
<evidence type="ECO:0000256" key="5">
    <source>
        <dbReference type="ARBA" id="ARBA00022660"/>
    </source>
</evidence>
<evidence type="ECO:0000259" key="18">
    <source>
        <dbReference type="Pfam" id="PF00662"/>
    </source>
</evidence>
<dbReference type="GO" id="GO:0005743">
    <property type="term" value="C:mitochondrial inner membrane"/>
    <property type="evidence" value="ECO:0007669"/>
    <property type="project" value="UniProtKB-SubCell"/>
</dbReference>
<keyword evidence="5" id="KW-0679">Respiratory chain</keyword>
<feature type="transmembrane region" description="Helical" evidence="16">
    <location>
        <begin position="575"/>
        <end position="600"/>
    </location>
</feature>